<dbReference type="GO" id="GO:0051123">
    <property type="term" value="P:RNA polymerase II preinitiation complex assembly"/>
    <property type="evidence" value="ECO:0007669"/>
    <property type="project" value="TreeGrafter"/>
</dbReference>
<feature type="region of interest" description="Disordered" evidence="13">
    <location>
        <begin position="1"/>
        <end position="50"/>
    </location>
</feature>
<evidence type="ECO:0000259" key="14">
    <source>
        <dbReference type="PROSITE" id="PS50014"/>
    </source>
</evidence>
<keyword evidence="7" id="KW-0010">Activator</keyword>
<evidence type="ECO:0000256" key="5">
    <source>
        <dbReference type="ARBA" id="ARBA00023054"/>
    </source>
</evidence>
<keyword evidence="4" id="KW-0805">Transcription regulation</keyword>
<dbReference type="InterPro" id="IPR022591">
    <property type="entry name" value="TAF1_HAT_dom"/>
</dbReference>
<dbReference type="Gene3D" id="1.20.920.10">
    <property type="entry name" value="Bromodomain-like"/>
    <property type="match status" value="1"/>
</dbReference>
<dbReference type="InterPro" id="IPR040240">
    <property type="entry name" value="TAF1"/>
</dbReference>
<proteinExistence type="inferred from homology"/>
<dbReference type="Gene3D" id="1.10.1100.10">
    <property type="entry name" value="TAFII-230 TBP-binding domain"/>
    <property type="match status" value="1"/>
</dbReference>
<feature type="compositionally biased region" description="Polar residues" evidence="13">
    <location>
        <begin position="508"/>
        <end position="517"/>
    </location>
</feature>
<keyword evidence="9" id="KW-0539">Nucleus</keyword>
<evidence type="ECO:0000256" key="12">
    <source>
        <dbReference type="SAM" id="Coils"/>
    </source>
</evidence>
<organism evidence="16 17">
    <name type="scientific">Striga asiatica</name>
    <name type="common">Asiatic witchweed</name>
    <name type="synonym">Buchnera asiatica</name>
    <dbReference type="NCBI Taxonomy" id="4170"/>
    <lineage>
        <taxon>Eukaryota</taxon>
        <taxon>Viridiplantae</taxon>
        <taxon>Streptophyta</taxon>
        <taxon>Embryophyta</taxon>
        <taxon>Tracheophyta</taxon>
        <taxon>Spermatophyta</taxon>
        <taxon>Magnoliopsida</taxon>
        <taxon>eudicotyledons</taxon>
        <taxon>Gunneridae</taxon>
        <taxon>Pentapetalae</taxon>
        <taxon>asterids</taxon>
        <taxon>lamiids</taxon>
        <taxon>Lamiales</taxon>
        <taxon>Orobanchaceae</taxon>
        <taxon>Buchnereae</taxon>
        <taxon>Striga</taxon>
    </lineage>
</organism>
<gene>
    <name evidence="16" type="ORF">STAS_33229</name>
</gene>
<feature type="compositionally biased region" description="Pro residues" evidence="13">
    <location>
        <begin position="37"/>
        <end position="46"/>
    </location>
</feature>
<dbReference type="CDD" id="cd17064">
    <property type="entry name" value="Ubl_TAFs_like"/>
    <property type="match status" value="1"/>
</dbReference>
<dbReference type="InterPro" id="IPR036427">
    <property type="entry name" value="Bromodomain-like_sf"/>
</dbReference>
<feature type="coiled-coil region" evidence="12">
    <location>
        <begin position="1763"/>
        <end position="1790"/>
    </location>
</feature>
<evidence type="ECO:0000256" key="8">
    <source>
        <dbReference type="ARBA" id="ARBA00023163"/>
    </source>
</evidence>
<dbReference type="InterPro" id="IPR009067">
    <property type="entry name" value="TAF_II_230-bd"/>
</dbReference>
<keyword evidence="17" id="KW-1185">Reference proteome</keyword>
<keyword evidence="3" id="KW-0156">Chromatin regulator</keyword>
<keyword evidence="8" id="KW-0804">Transcription</keyword>
<evidence type="ECO:0000313" key="16">
    <source>
        <dbReference type="EMBL" id="GER55558.1"/>
    </source>
</evidence>
<dbReference type="Pfam" id="PF00240">
    <property type="entry name" value="ubiquitin"/>
    <property type="match status" value="1"/>
</dbReference>
<protein>
    <recommendedName>
        <fullName evidence="10">Transcription initiation factor TFIID subunit 1</fullName>
    </recommendedName>
</protein>
<dbReference type="Proteomes" id="UP000325081">
    <property type="component" value="Unassembled WGS sequence"/>
</dbReference>
<dbReference type="GO" id="GO:0003743">
    <property type="term" value="F:translation initiation factor activity"/>
    <property type="evidence" value="ECO:0007669"/>
    <property type="project" value="UniProtKB-KW"/>
</dbReference>
<dbReference type="PRINTS" id="PR00503">
    <property type="entry name" value="BROMODOMAIN"/>
</dbReference>
<sequence length="1958" mass="221867">MEFRNEIRAREENKRAKRGKSKGTWLRGQMVQAKVPPRSPPPPPMMAHPSVYDEDEYEEAEGGNSLLGFMFGNVDNSGDLDVDYLDEDAKEHLAALADKLGPSLTDIDLSAKSPQTPSDATDQGGDLFWGTLNLSFDILSSLDYDQKAENAVDYEDINEAYEGPEVHATEEDFLLPKKDFFSKEVSVSSLGNKTSVFDDDNYDDEDEDEDLENQKTAGELNSETQCFPPSEGYFSLLQLVYTVEHLKSLSIASLFGVLMETRGEGVDGVWMTNDVKGQVAEHVELNALDRSGNGIVARNWNKKYEQNHCHEIISQEESFPDKAHVLKMENSDAIDSEEDDSDASGESTGGAISSVLPVLYVEDGKEILRFSEIFGVQEPLRKGRKRDCRYLMAREKYMSMDASEIVEEDEEEFMKAPCQDCSWMNQFQKKIDVSTVGVESDSKKPGIVLESGKVSLEADDSRKDTCISSEPMKDDLWVSKFHERNPLFSPKFYPIDQEDWEDRIVWDNSPSSSTENVVESIELSGPDSDTPGDKERFSKAEAHPTEPEIQSGSCGKNDISFLNSCSVRVEPFGSNEESQSANVTISGSRSHSQILRLESQLEKYTADSRGVKDDASEAKLRTDAIQRFSELTVQNRDIVDGSWLDNIVWEPGQLVAKPKLIYDLQDQQMLFEISDMEDAKYMQLHAGAMIVARSLDASGADSVELHNHGMVSAGRFNISNDKFYSNRKSSQQLRPHSKKRTAHGLKVLHSVPALKLQTMKAKLSNKDVANFHRPKALWYPHDIEVPFKEHGKLALHGPIKIIMKSLGGKGSKLHVDAEETIASVKAKASKKLDFRLSEPVKIFYSGRELEDNKSVAEQNVQANSVLHLIRIKIHLLPRAQKLPSGNKSLRPPGAFKKKSDLSVKDGHVFLMEYCEERPLLLGNPGMGARLCTYYQKIAPGDQTGNLLRNGNNGLGSVVVLDPADKSPFLGDIKPGSNQSCLETNMYRAPIFQQKVASTDYLLVRSSKGKLSIRRIDRIDVVGQQEPHIEVMTPGSKGVQFYIMNRLLVYMYREFRAAEKRGVRPSIRTDELFSLFPSLSEAFLRKRLKNCAELQRGPNGHFLWVMRRNFRIPSEEELRRMVTPENVCAYESMLAGMYRLKRLGITRLTNPSGLASAMNQLPDEAIALAAASHIERELQITPWNLSSNFDRENIERLEITGVGDPTGRGLGFSYVRATPKAPITNSVVKKKAVVGKGTTVTGTDADLRRLSMEAAKELLLKFNVSEEQIEKLTRWHRIALIRKLSSEQAASGVKVDPTTVSKFARGQRMSFLQLQQQTREKCQEIWDRQVQSLCSGDGEENESESEANSDLDSFAGDLENLLDAEECEEGEEDNYESKRDGVDGVRGLKMRRRPFQTRAEEEIEDEAAEAAELCRMLMDGMIVLNILMMNTVSVDDEADRKKKKKSKAVEQVDHVFKPKFGPENADRMKKSNTVVKRTMQPEEGPLVFTEQVTNNDQKEVQGESFFARKPLVGKFKPKKKTEIDQMGLLNKKVKIVADGINLGHMRTNKNCPRYREDTDARAESTDLDMLLSGRPNFLDKADQSQPRPLLKKITPEDENRPTSKAKFLKVKCGAAEKLPDKHNTPTTSQTSDRPITSDPEKSAVKVNKIIFSNKTKIDDPSPAVIIRPPAEAERDPPRKKIIIKQPKEIINLDENSQDGSFGFEYKKTKKMVELSGLDRRLENEGKQYFEESSRVRENHQWVVEDRNRRVEKMRLIDEQPAYDLLRYEESIRREREEEQRAKAKKKKKRKHDIKDDYLDDFPVRRNDRRVHERERVVRRRTEVEYGKHAPDYGLASKRRRGGEVGLSNILESIVETLRERTEISYLFLKPVTRKEAPDYLDIISRPMDLSTIRDKVRRMEYKNRDDFRHDVCQIVFNAHKYNDRRNPGIPPLADQLLELCDFLLEQYDDALAEAEAGIE</sequence>
<feature type="region of interest" description="Disordered" evidence="13">
    <location>
        <begin position="506"/>
        <end position="554"/>
    </location>
</feature>
<feature type="domain" description="Bromo" evidence="14">
    <location>
        <begin position="1858"/>
        <end position="1928"/>
    </location>
</feature>
<feature type="compositionally biased region" description="Basic and acidic residues" evidence="13">
    <location>
        <begin position="1"/>
        <end position="14"/>
    </location>
</feature>
<accession>A0A5A7RDT3</accession>
<keyword evidence="6 11" id="KW-0103">Bromodomain</keyword>
<keyword evidence="16" id="KW-0396">Initiation factor</keyword>
<evidence type="ECO:0000256" key="10">
    <source>
        <dbReference type="ARBA" id="ARBA00040102"/>
    </source>
</evidence>
<dbReference type="PROSITE" id="PS50014">
    <property type="entry name" value="BROMODOMAIN_2"/>
    <property type="match status" value="1"/>
</dbReference>
<dbReference type="GO" id="GO:0004402">
    <property type="term" value="F:histone acetyltransferase activity"/>
    <property type="evidence" value="ECO:0007669"/>
    <property type="project" value="InterPro"/>
</dbReference>
<dbReference type="InterPro" id="IPR018359">
    <property type="entry name" value="Bromodomain_CS"/>
</dbReference>
<dbReference type="InterPro" id="IPR000626">
    <property type="entry name" value="Ubiquitin-like_dom"/>
</dbReference>
<dbReference type="SMART" id="SM00213">
    <property type="entry name" value="UBQ"/>
    <property type="match status" value="1"/>
</dbReference>
<dbReference type="Pfam" id="PF09247">
    <property type="entry name" value="TBP-binding"/>
    <property type="match status" value="1"/>
</dbReference>
<dbReference type="InterPro" id="IPR001487">
    <property type="entry name" value="Bromodomain"/>
</dbReference>
<comment type="subcellular location">
    <subcellularLocation>
        <location evidence="1">Nucleus</location>
    </subcellularLocation>
</comment>
<feature type="compositionally biased region" description="Basic and acidic residues" evidence="13">
    <location>
        <begin position="531"/>
        <end position="546"/>
    </location>
</feature>
<evidence type="ECO:0000256" key="13">
    <source>
        <dbReference type="SAM" id="MobiDB-lite"/>
    </source>
</evidence>
<dbReference type="PROSITE" id="PS50053">
    <property type="entry name" value="UBIQUITIN_2"/>
    <property type="match status" value="1"/>
</dbReference>
<evidence type="ECO:0000256" key="4">
    <source>
        <dbReference type="ARBA" id="ARBA00023015"/>
    </source>
</evidence>
<dbReference type="OrthoDB" id="21449at2759"/>
<evidence type="ECO:0000256" key="3">
    <source>
        <dbReference type="ARBA" id="ARBA00022853"/>
    </source>
</evidence>
<dbReference type="SUPFAM" id="SSF47370">
    <property type="entry name" value="Bromodomain"/>
    <property type="match status" value="1"/>
</dbReference>
<feature type="region of interest" description="Disordered" evidence="13">
    <location>
        <begin position="1613"/>
        <end position="1639"/>
    </location>
</feature>
<keyword evidence="5 12" id="KW-0175">Coiled coil</keyword>
<dbReference type="FunFam" id="3.10.20.90:FF:000223">
    <property type="entry name" value="Transcription initiation factor TFIID subunit 1"/>
    <property type="match status" value="1"/>
</dbReference>
<evidence type="ECO:0000256" key="9">
    <source>
        <dbReference type="ARBA" id="ARBA00023242"/>
    </source>
</evidence>
<evidence type="ECO:0000313" key="17">
    <source>
        <dbReference type="Proteomes" id="UP000325081"/>
    </source>
</evidence>
<evidence type="ECO:0000256" key="1">
    <source>
        <dbReference type="ARBA" id="ARBA00004123"/>
    </source>
</evidence>
<dbReference type="InterPro" id="IPR029071">
    <property type="entry name" value="Ubiquitin-like_domsf"/>
</dbReference>
<dbReference type="Pfam" id="PF12157">
    <property type="entry name" value="DUF3591"/>
    <property type="match status" value="1"/>
</dbReference>
<feature type="domain" description="Ubiquitin-like" evidence="15">
    <location>
        <begin position="799"/>
        <end position="869"/>
    </location>
</feature>
<evidence type="ECO:0000256" key="7">
    <source>
        <dbReference type="ARBA" id="ARBA00023159"/>
    </source>
</evidence>
<evidence type="ECO:0000256" key="6">
    <source>
        <dbReference type="ARBA" id="ARBA00023117"/>
    </source>
</evidence>
<dbReference type="GO" id="GO:0016251">
    <property type="term" value="F:RNA polymerase II general transcription initiation factor activity"/>
    <property type="evidence" value="ECO:0007669"/>
    <property type="project" value="InterPro"/>
</dbReference>
<dbReference type="PANTHER" id="PTHR13900">
    <property type="entry name" value="TRANSCRIPTION INITIATION FACTOR TFIID"/>
    <property type="match status" value="1"/>
</dbReference>
<evidence type="ECO:0000256" key="2">
    <source>
        <dbReference type="ARBA" id="ARBA00009064"/>
    </source>
</evidence>
<dbReference type="PANTHER" id="PTHR13900:SF0">
    <property type="entry name" value="TRANSCRIPTION INITIATION FACTOR TFIID SUBUNIT 1"/>
    <property type="match status" value="1"/>
</dbReference>
<keyword evidence="16" id="KW-0648">Protein biosynthesis</keyword>
<dbReference type="GO" id="GO:0005669">
    <property type="term" value="C:transcription factor TFIID complex"/>
    <property type="evidence" value="ECO:0007669"/>
    <property type="project" value="InterPro"/>
</dbReference>
<feature type="compositionally biased region" description="Polar residues" evidence="13">
    <location>
        <begin position="1623"/>
        <end position="1633"/>
    </location>
</feature>
<dbReference type="Pfam" id="PF00439">
    <property type="entry name" value="Bromodomain"/>
    <property type="match status" value="1"/>
</dbReference>
<dbReference type="SUPFAM" id="SSF47055">
    <property type="entry name" value="TAF(II)230 TBP-binding fragment"/>
    <property type="match status" value="1"/>
</dbReference>
<dbReference type="PROSITE" id="PS00633">
    <property type="entry name" value="BROMODOMAIN_1"/>
    <property type="match status" value="1"/>
</dbReference>
<dbReference type="EMBL" id="BKCP01011959">
    <property type="protein sequence ID" value="GER55558.1"/>
    <property type="molecule type" value="Genomic_DNA"/>
</dbReference>
<dbReference type="SMART" id="SM00297">
    <property type="entry name" value="BROMO"/>
    <property type="match status" value="1"/>
</dbReference>
<dbReference type="FunFam" id="1.20.920.10:FF:000043">
    <property type="entry name" value="Transcription initiation factor TFIID subunit 1"/>
    <property type="match status" value="1"/>
</dbReference>
<name>A0A5A7RDT3_STRAF</name>
<evidence type="ECO:0000256" key="11">
    <source>
        <dbReference type="PROSITE-ProRule" id="PRU00035"/>
    </source>
</evidence>
<dbReference type="GO" id="GO:0017025">
    <property type="term" value="F:TBP-class protein binding"/>
    <property type="evidence" value="ECO:0007669"/>
    <property type="project" value="InterPro"/>
</dbReference>
<dbReference type="InterPro" id="IPR036741">
    <property type="entry name" value="TAFII-230_TBP-bd_sf"/>
</dbReference>
<dbReference type="Gene3D" id="3.10.20.90">
    <property type="entry name" value="Phosphatidylinositol 3-kinase Catalytic Subunit, Chain A, domain 1"/>
    <property type="match status" value="1"/>
</dbReference>
<comment type="similarity">
    <text evidence="2">Belongs to the TAF1 family.</text>
</comment>
<evidence type="ECO:0000259" key="15">
    <source>
        <dbReference type="PROSITE" id="PS50053"/>
    </source>
</evidence>
<dbReference type="SUPFAM" id="SSF54236">
    <property type="entry name" value="Ubiquitin-like"/>
    <property type="match status" value="1"/>
</dbReference>
<reference evidence="17" key="1">
    <citation type="journal article" date="2019" name="Curr. Biol.">
        <title>Genome Sequence of Striga asiatica Provides Insight into the Evolution of Plant Parasitism.</title>
        <authorList>
            <person name="Yoshida S."/>
            <person name="Kim S."/>
            <person name="Wafula E.K."/>
            <person name="Tanskanen J."/>
            <person name="Kim Y.M."/>
            <person name="Honaas L."/>
            <person name="Yang Z."/>
            <person name="Spallek T."/>
            <person name="Conn C.E."/>
            <person name="Ichihashi Y."/>
            <person name="Cheong K."/>
            <person name="Cui S."/>
            <person name="Der J.P."/>
            <person name="Gundlach H."/>
            <person name="Jiao Y."/>
            <person name="Hori C."/>
            <person name="Ishida J.K."/>
            <person name="Kasahara H."/>
            <person name="Kiba T."/>
            <person name="Kim M.S."/>
            <person name="Koo N."/>
            <person name="Laohavisit A."/>
            <person name="Lee Y.H."/>
            <person name="Lumba S."/>
            <person name="McCourt P."/>
            <person name="Mortimer J.C."/>
            <person name="Mutuku J.M."/>
            <person name="Nomura T."/>
            <person name="Sasaki-Sekimoto Y."/>
            <person name="Seto Y."/>
            <person name="Wang Y."/>
            <person name="Wakatake T."/>
            <person name="Sakakibara H."/>
            <person name="Demura T."/>
            <person name="Yamaguchi S."/>
            <person name="Yoneyama K."/>
            <person name="Manabe R.I."/>
            <person name="Nelson D.C."/>
            <person name="Schulman A.H."/>
            <person name="Timko M.P."/>
            <person name="dePamphilis C.W."/>
            <person name="Choi D."/>
            <person name="Shirasu K."/>
        </authorList>
    </citation>
    <scope>NUCLEOTIDE SEQUENCE [LARGE SCALE GENOMIC DNA]</scope>
    <source>
        <strain evidence="17">cv. UVA1</strain>
    </source>
</reference>
<comment type="caution">
    <text evidence="16">The sequence shown here is derived from an EMBL/GenBank/DDBJ whole genome shotgun (WGS) entry which is preliminary data.</text>
</comment>